<dbReference type="Gene3D" id="1.10.287.950">
    <property type="entry name" value="Methyl-accepting chemotaxis protein"/>
    <property type="match status" value="1"/>
</dbReference>
<evidence type="ECO:0000313" key="8">
    <source>
        <dbReference type="Proteomes" id="UP001176021"/>
    </source>
</evidence>
<dbReference type="InterPro" id="IPR003660">
    <property type="entry name" value="HAMP_dom"/>
</dbReference>
<dbReference type="SUPFAM" id="SSF58104">
    <property type="entry name" value="Methyl-accepting chemotaxis protein (MCP) signaling domain"/>
    <property type="match status" value="1"/>
</dbReference>
<dbReference type="InterPro" id="IPR004089">
    <property type="entry name" value="MCPsignal_dom"/>
</dbReference>
<keyword evidence="4" id="KW-1133">Transmembrane helix</keyword>
<evidence type="ECO:0000259" key="5">
    <source>
        <dbReference type="PROSITE" id="PS50111"/>
    </source>
</evidence>
<keyword evidence="8" id="KW-1185">Reference proteome</keyword>
<dbReference type="SMART" id="SM00304">
    <property type="entry name" value="HAMP"/>
    <property type="match status" value="1"/>
</dbReference>
<sequence length="572" mass="61673">MKWFNNWKTFYKINALVLVMVVFMLGLSFMGYYYYRQAKVAMNDIYSNSLISVKLINEANANVRMIRSVNSELLLAPLDSSQKQNLLIQTTVLQGFINESLDNYTPHAIEPFEVAKLAKVREGLQKYSDEWQQVVLLIDSNDKDAAYAYFSVNVTKNLEEINTLLPELVDFSAQKAQSTIARENLNFIRAEKVLFGFPLAAAVLAVTIGALVARAISKPLQIMLANVRELAAGNLTVTRINTESKDEAGQLAQAFNQMTISLSTLVRRVSKSSEQVTSSANQLLTITEQGSKASGQIALSVTEVACGTEKQAGAVSETVAALEQINANIQIVAEAGQRVTALTTKTAFATKDGQMALTQAVKQMDNVSEGTQVVKNAITLLADGSEQIANIAHLITSITEQTNLLALNAAIEAARAGEHGRGFSVVAEEVRKLAEKAKAATGQISDLVVVNRENISHATVAINAEEIYVNDGIEAVNKVGYDLNDILKMVDEVSEQIGGVASSIQQMAAGSQQIVSGVQDIGTVSQSTAGQAANVSSAIDEFTASIDEINLSCHSLTNLAQDLQNGVSKFRI</sequence>
<evidence type="ECO:0000256" key="2">
    <source>
        <dbReference type="ARBA" id="ARBA00029447"/>
    </source>
</evidence>
<dbReference type="PANTHER" id="PTHR32089:SF112">
    <property type="entry name" value="LYSOZYME-LIKE PROTEIN-RELATED"/>
    <property type="match status" value="1"/>
</dbReference>
<evidence type="ECO:0000313" key="7">
    <source>
        <dbReference type="EMBL" id="MDO0821350.1"/>
    </source>
</evidence>
<accession>A0ABT8QJQ6</accession>
<gene>
    <name evidence="7" type="ORF">M8H41_00550</name>
</gene>
<dbReference type="Pfam" id="PF00015">
    <property type="entry name" value="MCPsignal"/>
    <property type="match status" value="1"/>
</dbReference>
<evidence type="ECO:0000256" key="1">
    <source>
        <dbReference type="ARBA" id="ARBA00023224"/>
    </source>
</evidence>
<dbReference type="EMBL" id="JAMJEV010000001">
    <property type="protein sequence ID" value="MDO0821350.1"/>
    <property type="molecule type" value="Genomic_DNA"/>
</dbReference>
<feature type="transmembrane region" description="Helical" evidence="4">
    <location>
        <begin position="13"/>
        <end position="35"/>
    </location>
</feature>
<dbReference type="CDD" id="cd06225">
    <property type="entry name" value="HAMP"/>
    <property type="match status" value="1"/>
</dbReference>
<feature type="domain" description="Methyl-accepting transducer" evidence="5">
    <location>
        <begin position="286"/>
        <end position="522"/>
    </location>
</feature>
<dbReference type="PROSITE" id="PS50111">
    <property type="entry name" value="CHEMOTAXIS_TRANSDUC_2"/>
    <property type="match status" value="1"/>
</dbReference>
<dbReference type="PRINTS" id="PR00260">
    <property type="entry name" value="CHEMTRNSDUCR"/>
</dbReference>
<dbReference type="InterPro" id="IPR024478">
    <property type="entry name" value="HlyB_4HB_MCP"/>
</dbReference>
<dbReference type="CDD" id="cd11386">
    <property type="entry name" value="MCP_signal"/>
    <property type="match status" value="1"/>
</dbReference>
<dbReference type="RefSeq" id="WP_301997494.1">
    <property type="nucleotide sequence ID" value="NZ_JAMJEV010000001.1"/>
</dbReference>
<keyword evidence="4" id="KW-0472">Membrane</keyword>
<evidence type="ECO:0000256" key="4">
    <source>
        <dbReference type="SAM" id="Phobius"/>
    </source>
</evidence>
<dbReference type="Pfam" id="PF00672">
    <property type="entry name" value="HAMP"/>
    <property type="match status" value="1"/>
</dbReference>
<feature type="transmembrane region" description="Helical" evidence="4">
    <location>
        <begin position="193"/>
        <end position="213"/>
    </location>
</feature>
<keyword evidence="1 3" id="KW-0807">Transducer</keyword>
<organism evidence="7 8">
    <name type="scientific">Desulfosporosinus nitroreducens</name>
    <dbReference type="NCBI Taxonomy" id="2018668"/>
    <lineage>
        <taxon>Bacteria</taxon>
        <taxon>Bacillati</taxon>
        <taxon>Bacillota</taxon>
        <taxon>Clostridia</taxon>
        <taxon>Eubacteriales</taxon>
        <taxon>Desulfitobacteriaceae</taxon>
        <taxon>Desulfosporosinus</taxon>
    </lineage>
</organism>
<evidence type="ECO:0000256" key="3">
    <source>
        <dbReference type="PROSITE-ProRule" id="PRU00284"/>
    </source>
</evidence>
<evidence type="ECO:0000259" key="6">
    <source>
        <dbReference type="PROSITE" id="PS50885"/>
    </source>
</evidence>
<dbReference type="Proteomes" id="UP001176021">
    <property type="component" value="Unassembled WGS sequence"/>
</dbReference>
<dbReference type="PANTHER" id="PTHR32089">
    <property type="entry name" value="METHYL-ACCEPTING CHEMOTAXIS PROTEIN MCPB"/>
    <property type="match status" value="1"/>
</dbReference>
<name>A0ABT8QJQ6_9FIRM</name>
<dbReference type="InterPro" id="IPR004090">
    <property type="entry name" value="Chemotax_Me-accpt_rcpt"/>
</dbReference>
<keyword evidence="4" id="KW-0812">Transmembrane</keyword>
<comment type="similarity">
    <text evidence="2">Belongs to the methyl-accepting chemotaxis (MCP) protein family.</text>
</comment>
<reference evidence="7" key="1">
    <citation type="submission" date="2022-05" db="EMBL/GenBank/DDBJ databases">
        <title>Expanded diversity of anoxic marine methylotrophy in a Black Sea sulfate reducing microorganism.</title>
        <authorList>
            <person name="Fischer P.Q."/>
            <person name="Stams A.J.M."/>
            <person name="Villanueva L."/>
            <person name="Sousa D.Z."/>
        </authorList>
    </citation>
    <scope>NUCLEOTIDE SEQUENCE</scope>
    <source>
        <strain evidence="7">P130</strain>
    </source>
</reference>
<dbReference type="Pfam" id="PF12729">
    <property type="entry name" value="4HB_MCP_1"/>
    <property type="match status" value="1"/>
</dbReference>
<dbReference type="SMART" id="SM00283">
    <property type="entry name" value="MA"/>
    <property type="match status" value="1"/>
</dbReference>
<dbReference type="PROSITE" id="PS50885">
    <property type="entry name" value="HAMP"/>
    <property type="match status" value="1"/>
</dbReference>
<dbReference type="Gene3D" id="6.10.340.10">
    <property type="match status" value="1"/>
</dbReference>
<proteinExistence type="inferred from homology"/>
<protein>
    <submittedName>
        <fullName evidence="7">Methyl-accepting chemotaxis protein</fullName>
    </submittedName>
</protein>
<comment type="caution">
    <text evidence="7">The sequence shown here is derived from an EMBL/GenBank/DDBJ whole genome shotgun (WGS) entry which is preliminary data.</text>
</comment>
<feature type="domain" description="HAMP" evidence="6">
    <location>
        <begin position="214"/>
        <end position="267"/>
    </location>
</feature>